<accession>A0A2Z6S3L9</accession>
<dbReference type="EMBL" id="BEXD01002620">
    <property type="protein sequence ID" value="GBB98896.1"/>
    <property type="molecule type" value="Genomic_DNA"/>
</dbReference>
<comment type="caution">
    <text evidence="1">The sequence shown here is derived from an EMBL/GenBank/DDBJ whole genome shotgun (WGS) entry which is preliminary data.</text>
</comment>
<evidence type="ECO:0000313" key="2">
    <source>
        <dbReference type="Proteomes" id="UP000247702"/>
    </source>
</evidence>
<sequence>MLYDVPAEWSPETLLTHLTTWGYVTSMSIKVQHKYCTIRLKIAFISFFKRSMEVNGVIDYTTLKYTGSLGDKLSSKDITGQRSPQK</sequence>
<keyword evidence="2" id="KW-1185">Reference proteome</keyword>
<dbReference type="Proteomes" id="UP000247702">
    <property type="component" value="Unassembled WGS sequence"/>
</dbReference>
<protein>
    <recommendedName>
        <fullName evidence="3">RRM domain-containing protein</fullName>
    </recommendedName>
</protein>
<gene>
    <name evidence="1" type="ORF">RclHR1_33560002</name>
</gene>
<dbReference type="AlphaFoldDB" id="A0A2Z6S3L9"/>
<evidence type="ECO:0000313" key="1">
    <source>
        <dbReference type="EMBL" id="GBB98896.1"/>
    </source>
</evidence>
<name>A0A2Z6S3L9_9GLOM</name>
<proteinExistence type="predicted"/>
<evidence type="ECO:0008006" key="3">
    <source>
        <dbReference type="Google" id="ProtNLM"/>
    </source>
</evidence>
<reference evidence="1 2" key="1">
    <citation type="submission" date="2017-11" db="EMBL/GenBank/DDBJ databases">
        <title>The genome of Rhizophagus clarus HR1 reveals common genetic basis of auxotrophy among arbuscular mycorrhizal fungi.</title>
        <authorList>
            <person name="Kobayashi Y."/>
        </authorList>
    </citation>
    <scope>NUCLEOTIDE SEQUENCE [LARGE SCALE GENOMIC DNA]</scope>
    <source>
        <strain evidence="1 2">HR1</strain>
    </source>
</reference>
<organism evidence="1 2">
    <name type="scientific">Rhizophagus clarus</name>
    <dbReference type="NCBI Taxonomy" id="94130"/>
    <lineage>
        <taxon>Eukaryota</taxon>
        <taxon>Fungi</taxon>
        <taxon>Fungi incertae sedis</taxon>
        <taxon>Mucoromycota</taxon>
        <taxon>Glomeromycotina</taxon>
        <taxon>Glomeromycetes</taxon>
        <taxon>Glomerales</taxon>
        <taxon>Glomeraceae</taxon>
        <taxon>Rhizophagus</taxon>
    </lineage>
</organism>